<dbReference type="InterPro" id="IPR029063">
    <property type="entry name" value="SAM-dependent_MTases_sf"/>
</dbReference>
<keyword evidence="2" id="KW-0808">Transferase</keyword>
<feature type="domain" description="Methyltransferase" evidence="1">
    <location>
        <begin position="49"/>
        <end position="147"/>
    </location>
</feature>
<keyword evidence="2" id="KW-0489">Methyltransferase</keyword>
<sequence length="220" mass="25174">MTDHQKYLDQQQPHWEEKFTANEVMFGEEPSQSAVRALDFFKKKGCKNIIELGAGQGRDTLYFAQNGLHVTILDYSHKGIEIINQRAAELGVADQVETIYHDVRKPFPLEDASYDGCYSHMLYCMALTTDELIKLSSQVQRVLKMGGLNIFTARNSNDVDYKTGIKRGDNLFEVGTFIIHFFDEETIDAVSEGFEVTEVWEFEEGGLPRTLWMVTQERIS</sequence>
<dbReference type="Pfam" id="PF13649">
    <property type="entry name" value="Methyltransf_25"/>
    <property type="match status" value="1"/>
</dbReference>
<name>A0AA43UD65_9LACT</name>
<organism evidence="2 3">
    <name type="scientific">Atopococcus tabaci</name>
    <dbReference type="NCBI Taxonomy" id="269774"/>
    <lineage>
        <taxon>Bacteria</taxon>
        <taxon>Bacillati</taxon>
        <taxon>Bacillota</taxon>
        <taxon>Bacilli</taxon>
        <taxon>Lactobacillales</taxon>
        <taxon>Carnobacteriaceae</taxon>
        <taxon>Atopococcus</taxon>
    </lineage>
</organism>
<gene>
    <name evidence="2" type="ORF">Q4F26_05700</name>
</gene>
<dbReference type="Gene3D" id="3.40.50.150">
    <property type="entry name" value="Vaccinia Virus protein VP39"/>
    <property type="match status" value="1"/>
</dbReference>
<dbReference type="EMBL" id="JAUNQW010000027">
    <property type="protein sequence ID" value="MDO5457825.1"/>
    <property type="molecule type" value="Genomic_DNA"/>
</dbReference>
<comment type="caution">
    <text evidence="2">The sequence shown here is derived from an EMBL/GenBank/DDBJ whole genome shotgun (WGS) entry which is preliminary data.</text>
</comment>
<dbReference type="EC" id="2.1.-.-" evidence="2"/>
<proteinExistence type="predicted"/>
<keyword evidence="3" id="KW-1185">Reference proteome</keyword>
<dbReference type="SUPFAM" id="SSF53335">
    <property type="entry name" value="S-adenosyl-L-methionine-dependent methyltransferases"/>
    <property type="match status" value="1"/>
</dbReference>
<dbReference type="GO" id="GO:0008168">
    <property type="term" value="F:methyltransferase activity"/>
    <property type="evidence" value="ECO:0007669"/>
    <property type="project" value="UniProtKB-KW"/>
</dbReference>
<dbReference type="AlphaFoldDB" id="A0AA43UD65"/>
<reference evidence="2" key="1">
    <citation type="submission" date="2023-07" db="EMBL/GenBank/DDBJ databases">
        <title>Between Cages and Wild: Unraveling the Impact of Captivity on Animal Microbiomes and Antimicrobial Resistance.</title>
        <authorList>
            <person name="Schmartz G.P."/>
            <person name="Rehner J."/>
            <person name="Schuff M.J."/>
            <person name="Becker S.L."/>
            <person name="Kravczyk M."/>
            <person name="Gurevich A."/>
            <person name="Francke R."/>
            <person name="Mueller R."/>
            <person name="Keller V."/>
            <person name="Keller A."/>
        </authorList>
    </citation>
    <scope>NUCLEOTIDE SEQUENCE</scope>
    <source>
        <strain evidence="2">S39M_St_73</strain>
    </source>
</reference>
<dbReference type="GO" id="GO:0032259">
    <property type="term" value="P:methylation"/>
    <property type="evidence" value="ECO:0007669"/>
    <property type="project" value="UniProtKB-KW"/>
</dbReference>
<protein>
    <submittedName>
        <fullName evidence="2">Class I SAM-dependent methyltransferase</fullName>
        <ecNumber evidence="2">2.1.-.-</ecNumber>
    </submittedName>
</protein>
<dbReference type="InterPro" id="IPR041698">
    <property type="entry name" value="Methyltransf_25"/>
</dbReference>
<evidence type="ECO:0000313" key="3">
    <source>
        <dbReference type="Proteomes" id="UP001171751"/>
    </source>
</evidence>
<dbReference type="Proteomes" id="UP001171751">
    <property type="component" value="Unassembled WGS sequence"/>
</dbReference>
<evidence type="ECO:0000259" key="1">
    <source>
        <dbReference type="Pfam" id="PF13649"/>
    </source>
</evidence>
<evidence type="ECO:0000313" key="2">
    <source>
        <dbReference type="EMBL" id="MDO5457825.1"/>
    </source>
</evidence>
<dbReference type="CDD" id="cd02440">
    <property type="entry name" value="AdoMet_MTases"/>
    <property type="match status" value="1"/>
</dbReference>
<accession>A0AA43UD65</accession>